<dbReference type="Proteomes" id="UP000306798">
    <property type="component" value="Unassembled WGS sequence"/>
</dbReference>
<evidence type="ECO:0000313" key="3">
    <source>
        <dbReference type="Proteomes" id="UP000306798"/>
    </source>
</evidence>
<gene>
    <name evidence="2" type="ORF">E5991_08755</name>
</gene>
<dbReference type="EMBL" id="SSTF01000032">
    <property type="protein sequence ID" value="THG24239.1"/>
    <property type="molecule type" value="Genomic_DNA"/>
</dbReference>
<comment type="caution">
    <text evidence="2">The sequence shown here is derived from an EMBL/GenBank/DDBJ whole genome shotgun (WGS) entry which is preliminary data.</text>
</comment>
<feature type="compositionally biased region" description="Basic and acidic residues" evidence="1">
    <location>
        <begin position="113"/>
        <end position="122"/>
    </location>
</feature>
<organism evidence="2 3">
    <name type="scientific">Bifidobacterium pseudolongum</name>
    <dbReference type="NCBI Taxonomy" id="1694"/>
    <lineage>
        <taxon>Bacteria</taxon>
        <taxon>Bacillati</taxon>
        <taxon>Actinomycetota</taxon>
        <taxon>Actinomycetes</taxon>
        <taxon>Bifidobacteriales</taxon>
        <taxon>Bifidobacteriaceae</taxon>
        <taxon>Bifidobacterium</taxon>
    </lineage>
</organism>
<evidence type="ECO:0000256" key="1">
    <source>
        <dbReference type="SAM" id="MobiDB-lite"/>
    </source>
</evidence>
<dbReference type="AlphaFoldDB" id="A0A4S4F3U6"/>
<reference evidence="2 3" key="1">
    <citation type="submission" date="2019-04" db="EMBL/GenBank/DDBJ databases">
        <title>Microbes associate with the intestines of laboratory mice.</title>
        <authorList>
            <person name="Navarre W."/>
            <person name="Wong E."/>
            <person name="Huang K.C."/>
            <person name="Tropini C."/>
            <person name="Ng K."/>
            <person name="Yu B."/>
        </authorList>
    </citation>
    <scope>NUCLEOTIDE SEQUENCE [LARGE SCALE GENOMIC DNA]</scope>
    <source>
        <strain evidence="2 3">NM87_A27A</strain>
    </source>
</reference>
<sequence length="129" mass="14116">MSEFELRVTPSSGPNGLAWFYNLAVERGGLRVESSLRAMDLDALYRSCDRPVQGMASSSVPLVVGSRNGEARLEMVAGDVRVSLPVDAGQRRRLRDLCEQGLSMDRAPQAVSSRERGADARPVRKGRAR</sequence>
<accession>A0A4S4F3U6</accession>
<evidence type="ECO:0000313" key="2">
    <source>
        <dbReference type="EMBL" id="THG24239.1"/>
    </source>
</evidence>
<protein>
    <submittedName>
        <fullName evidence="2">Uncharacterized protein</fullName>
    </submittedName>
</protein>
<feature type="region of interest" description="Disordered" evidence="1">
    <location>
        <begin position="99"/>
        <end position="129"/>
    </location>
</feature>
<name>A0A4S4F3U6_9BIFI</name>
<proteinExistence type="predicted"/>
<dbReference type="RefSeq" id="WP_136511702.1">
    <property type="nucleotide sequence ID" value="NZ_SSTF01000032.1"/>
</dbReference>